<comment type="caution">
    <text evidence="3">The sequence shown here is derived from an EMBL/GenBank/DDBJ whole genome shotgun (WGS) entry which is preliminary data.</text>
</comment>
<dbReference type="NCBIfam" id="NF006006">
    <property type="entry name" value="PRK08137.1"/>
    <property type="match status" value="1"/>
</dbReference>
<dbReference type="SUPFAM" id="SSF75304">
    <property type="entry name" value="Amidase signature (AS) enzymes"/>
    <property type="match status" value="1"/>
</dbReference>
<feature type="compositionally biased region" description="Low complexity" evidence="1">
    <location>
        <begin position="180"/>
        <end position="190"/>
    </location>
</feature>
<dbReference type="OrthoDB" id="9811471at2"/>
<organism evidence="3 4">
    <name type="scientific">Arundinibacter roseus</name>
    <dbReference type="NCBI Taxonomy" id="2070510"/>
    <lineage>
        <taxon>Bacteria</taxon>
        <taxon>Pseudomonadati</taxon>
        <taxon>Bacteroidota</taxon>
        <taxon>Cytophagia</taxon>
        <taxon>Cytophagales</taxon>
        <taxon>Spirosomataceae</taxon>
        <taxon>Arundinibacter</taxon>
    </lineage>
</organism>
<dbReference type="Proteomes" id="UP000295706">
    <property type="component" value="Unassembled WGS sequence"/>
</dbReference>
<dbReference type="RefSeq" id="WP_132119014.1">
    <property type="nucleotide sequence ID" value="NZ_SMJU01000008.1"/>
</dbReference>
<accession>A0A4R4K965</accession>
<dbReference type="GO" id="GO:0004040">
    <property type="term" value="F:amidase activity"/>
    <property type="evidence" value="ECO:0007669"/>
    <property type="project" value="UniProtKB-EC"/>
</dbReference>
<evidence type="ECO:0000313" key="4">
    <source>
        <dbReference type="Proteomes" id="UP000295706"/>
    </source>
</evidence>
<dbReference type="PANTHER" id="PTHR42678">
    <property type="entry name" value="AMIDASE"/>
    <property type="match status" value="1"/>
</dbReference>
<dbReference type="Gene3D" id="3.90.1300.10">
    <property type="entry name" value="Amidase signature (AS) domain"/>
    <property type="match status" value="1"/>
</dbReference>
<feature type="domain" description="Amidase" evidence="2">
    <location>
        <begin position="68"/>
        <end position="518"/>
    </location>
</feature>
<dbReference type="PANTHER" id="PTHR42678:SF34">
    <property type="entry name" value="OS04G0183300 PROTEIN"/>
    <property type="match status" value="1"/>
</dbReference>
<dbReference type="InterPro" id="IPR023631">
    <property type="entry name" value="Amidase_dom"/>
</dbReference>
<dbReference type="EC" id="3.5.1.4" evidence="3"/>
<gene>
    <name evidence="3" type="ORF">EZE20_14905</name>
</gene>
<protein>
    <submittedName>
        <fullName evidence="3">Amidase</fullName>
        <ecNumber evidence="3">3.5.1.4</ecNumber>
    </submittedName>
</protein>
<evidence type="ECO:0000313" key="3">
    <source>
        <dbReference type="EMBL" id="TDB64220.1"/>
    </source>
</evidence>
<dbReference type="InterPro" id="IPR036928">
    <property type="entry name" value="AS_sf"/>
</dbReference>
<dbReference type="EMBL" id="SMJU01000008">
    <property type="protein sequence ID" value="TDB64220.1"/>
    <property type="molecule type" value="Genomic_DNA"/>
</dbReference>
<feature type="region of interest" description="Disordered" evidence="1">
    <location>
        <begin position="180"/>
        <end position="205"/>
    </location>
</feature>
<evidence type="ECO:0000259" key="2">
    <source>
        <dbReference type="Pfam" id="PF01425"/>
    </source>
</evidence>
<keyword evidence="4" id="KW-1185">Reference proteome</keyword>
<dbReference type="Pfam" id="PF01425">
    <property type="entry name" value="Amidase"/>
    <property type="match status" value="1"/>
</dbReference>
<keyword evidence="3" id="KW-0378">Hydrolase</keyword>
<proteinExistence type="predicted"/>
<name>A0A4R4K965_9BACT</name>
<evidence type="ECO:0000256" key="1">
    <source>
        <dbReference type="SAM" id="MobiDB-lite"/>
    </source>
</evidence>
<sequence>MRRRDFFTSSLQGGALLAIGSQVSACTQETSAATESAPSSVAPFELDEKTIADLQTAQEEGTYTARQLTQLYLDRIEAIDRNGPTLRSVIEVNPDALKIADQLDKERKQKGPRGPLHGIPVLIKDNIDTADSMRTTAGSLALAEHVAADDAFIIKQLRLAGAVLLGKTNLSEWANFRSTHSSSGWSSRGGQVRNPYATDRSTSGSSAGSGAAAAANLCAVAIGTETDGSILSPSSINGLVGIKPTVGLLSRSGIIPISKSQDTAGPMARTVTDAALLLSALTGIDPKDSATAGQQSYPDYTKFLDIDGLKGATIGVERSYFGYSEQVDALMEEVIKLLRKMGAQVIDPAPIDPTIQFGEDEFEVMLYEFKDGLNAYLATLPAKAPVRSLKDLIAFNQANKDKMMPFFGQEILIMAEKKGPLIDKAYQKAWANCRRKSRELGIDATLQKYKLDALIAPTDTPGWVIDHITGDHYLMSKASYSIAAVAGYPGISVPLGQVMGMPVGMSFFGTAYSEPTLLKFAYAFEQAQQARQAPTFRASAG</sequence>
<reference evidence="3 4" key="1">
    <citation type="submission" date="2019-02" db="EMBL/GenBank/DDBJ databases">
        <title>Arundinibacter roseus gen. nov., sp. nov., a new member of the family Cytophagaceae.</title>
        <authorList>
            <person name="Szuroczki S."/>
            <person name="Khayer B."/>
            <person name="Sproer C."/>
            <person name="Toumi M."/>
            <person name="Szabo A."/>
            <person name="Felfoldi T."/>
            <person name="Schumann P."/>
            <person name="Toth E."/>
        </authorList>
    </citation>
    <scope>NUCLEOTIDE SEQUENCE [LARGE SCALE GENOMIC DNA]</scope>
    <source>
        <strain evidence="3 4">DMA-k-7a</strain>
    </source>
</reference>
<dbReference type="NCBIfam" id="NF005300">
    <property type="entry name" value="PRK06828.1"/>
    <property type="match status" value="1"/>
</dbReference>
<dbReference type="AlphaFoldDB" id="A0A4R4K965"/>